<feature type="binding site" evidence="12">
    <location>
        <position position="80"/>
    </location>
    <ligand>
        <name>S-adenosyl-L-methionine</name>
        <dbReference type="ChEBI" id="CHEBI:59789"/>
    </ligand>
</feature>
<evidence type="ECO:0000256" key="3">
    <source>
        <dbReference type="ARBA" id="ARBA00022691"/>
    </source>
</evidence>
<comment type="caution">
    <text evidence="14">The sequence shown here is derived from an EMBL/GenBank/DDBJ whole genome shotgun (WGS) entry which is preliminary data.</text>
</comment>
<feature type="binding site" evidence="12">
    <location>
        <position position="40"/>
    </location>
    <ligand>
        <name>S-adenosyl-L-methionine</name>
        <dbReference type="ChEBI" id="CHEBI:59789"/>
    </ligand>
</feature>
<dbReference type="InterPro" id="IPR040064">
    <property type="entry name" value="MoaA-like"/>
</dbReference>
<dbReference type="PROSITE" id="PS51918">
    <property type="entry name" value="RADICAL_SAM"/>
    <property type="match status" value="1"/>
</dbReference>
<comment type="pathway">
    <text evidence="12">Cofactor biosynthesis; molybdopterin biosynthesis.</text>
</comment>
<evidence type="ECO:0000259" key="13">
    <source>
        <dbReference type="PROSITE" id="PS51918"/>
    </source>
</evidence>
<keyword evidence="10 12" id="KW-0456">Lyase</keyword>
<dbReference type="InterPro" id="IPR013483">
    <property type="entry name" value="MoaA"/>
</dbReference>
<dbReference type="SMART" id="SM00729">
    <property type="entry name" value="Elp3"/>
    <property type="match status" value="1"/>
</dbReference>
<keyword evidence="15" id="KW-1185">Reference proteome</keyword>
<dbReference type="InterPro" id="IPR058240">
    <property type="entry name" value="rSAM_sf"/>
</dbReference>
<evidence type="ECO:0000256" key="10">
    <source>
        <dbReference type="ARBA" id="ARBA00023239"/>
    </source>
</evidence>
<dbReference type="RefSeq" id="WP_168669549.1">
    <property type="nucleotide sequence ID" value="NZ_JAAXKX010000014.1"/>
</dbReference>
<sequence>MNRSHPPETTERAMLIDPFGRRIDYVRLSITDRCNLRCLYCMPERQRFLPRAQLLTLEEIARLGRCFSELGVTRVRVTGGEPLVRRNALWLFERLGELAGIRDLTLTTNATRLAPLAPALVRAGVRRVNISLDTLRPARFHHLTRGGRLDTTLAGIDAALAAGFQRVSLNSVILTGYNHDEVCDLVAFAIDRGIDIRFIEEMPLGVLAGRERAPRHCPSETIRNALERHHRLLPSTAHEGGPARYFLIAGTASRVGFISPHSHDFCAECNRVRVTTAGRLLLCLGQTHSVDLRRVLRAHPDDDQPVRRAIVAAMALKPRGHAFSLVEPPRILRHMNHSGG</sequence>
<evidence type="ECO:0000256" key="6">
    <source>
        <dbReference type="ARBA" id="ARBA00023004"/>
    </source>
</evidence>
<evidence type="ECO:0000256" key="4">
    <source>
        <dbReference type="ARBA" id="ARBA00022723"/>
    </source>
</evidence>
<keyword evidence="2 12" id="KW-0004">4Fe-4S</keyword>
<proteinExistence type="inferred from homology"/>
<comment type="function">
    <text evidence="12">Catalyzes the cyclization of GTP to (8S)-3',8-cyclo-7,8-dihydroguanosine 5'-triphosphate.</text>
</comment>
<evidence type="ECO:0000256" key="12">
    <source>
        <dbReference type="HAMAP-Rule" id="MF_01225"/>
    </source>
</evidence>
<evidence type="ECO:0000256" key="2">
    <source>
        <dbReference type="ARBA" id="ARBA00022485"/>
    </source>
</evidence>
<feature type="binding site" evidence="12">
    <location>
        <position position="76"/>
    </location>
    <ligand>
        <name>GTP</name>
        <dbReference type="ChEBI" id="CHEBI:37565"/>
    </ligand>
</feature>
<feature type="binding site" evidence="12">
    <location>
        <position position="202"/>
    </location>
    <ligand>
        <name>S-adenosyl-L-methionine</name>
        <dbReference type="ChEBI" id="CHEBI:59789"/>
    </ligand>
</feature>
<dbReference type="SFLD" id="SFLDG01383">
    <property type="entry name" value="cyclic_pyranopterin_phosphate"/>
    <property type="match status" value="1"/>
</dbReference>
<keyword evidence="5 12" id="KW-0547">Nucleotide-binding</keyword>
<feature type="binding site" evidence="12">
    <location>
        <position position="107"/>
    </location>
    <ligand>
        <name>GTP</name>
        <dbReference type="ChEBI" id="CHEBI:37565"/>
    </ligand>
</feature>
<accession>A0ABX1I943</accession>
<dbReference type="EC" id="4.1.99.22" evidence="1 12"/>
<protein>
    <recommendedName>
        <fullName evidence="1 12">GTP 3',8-cyclase</fullName>
        <ecNumber evidence="1 12">4.1.99.22</ecNumber>
    </recommendedName>
    <alternativeName>
        <fullName evidence="12">Molybdenum cofactor biosynthesis protein A</fullName>
    </alternativeName>
</protein>
<evidence type="ECO:0000256" key="5">
    <source>
        <dbReference type="ARBA" id="ARBA00022741"/>
    </source>
</evidence>
<feature type="binding site" evidence="12">
    <location>
        <position position="34"/>
    </location>
    <ligand>
        <name>[4Fe-4S] cluster</name>
        <dbReference type="ChEBI" id="CHEBI:49883"/>
        <label>1</label>
        <note>4Fe-4S-S-AdoMet</note>
    </ligand>
</feature>
<feature type="binding site" evidence="12">
    <location>
        <position position="38"/>
    </location>
    <ligand>
        <name>[4Fe-4S] cluster</name>
        <dbReference type="ChEBI" id="CHEBI:49883"/>
        <label>1</label>
        <note>4Fe-4S-S-AdoMet</note>
    </ligand>
</feature>
<dbReference type="Proteomes" id="UP000740754">
    <property type="component" value="Unassembled WGS sequence"/>
</dbReference>
<comment type="cofactor">
    <cofactor evidence="12">
        <name>[4Fe-4S] cluster</name>
        <dbReference type="ChEBI" id="CHEBI:49883"/>
    </cofactor>
    <text evidence="12">Binds 2 [4Fe-4S] clusters. Binds 1 [4Fe-4S] cluster coordinated with 3 cysteines and an exchangeable S-adenosyl-L-methionine and 1 [4Fe-4S] cluster coordinated with 3 cysteines and the GTP-derived substrate.</text>
</comment>
<dbReference type="Gene3D" id="3.20.20.70">
    <property type="entry name" value="Aldolase class I"/>
    <property type="match status" value="1"/>
</dbReference>
<evidence type="ECO:0000256" key="8">
    <source>
        <dbReference type="ARBA" id="ARBA00023134"/>
    </source>
</evidence>
<feature type="binding site" evidence="12">
    <location>
        <position position="266"/>
    </location>
    <ligand>
        <name>[4Fe-4S] cluster</name>
        <dbReference type="ChEBI" id="CHEBI:49883"/>
        <label>2</label>
        <note>4Fe-4S-substrate</note>
    </ligand>
</feature>
<comment type="caution">
    <text evidence="12">Lacks conserved residue(s) required for the propagation of feature annotation.</text>
</comment>
<name>A0ABX1I943_9GAMM</name>
<dbReference type="SFLD" id="SFLDS00029">
    <property type="entry name" value="Radical_SAM"/>
    <property type="match status" value="1"/>
</dbReference>
<dbReference type="InterPro" id="IPR000385">
    <property type="entry name" value="MoaA_NifB_PqqE_Fe-S-bd_CS"/>
</dbReference>
<feature type="binding site" evidence="12">
    <location>
        <position position="269"/>
    </location>
    <ligand>
        <name>[4Fe-4S] cluster</name>
        <dbReference type="ChEBI" id="CHEBI:49883"/>
        <label>2</label>
        <note>4Fe-4S-substrate</note>
    </ligand>
</feature>
<dbReference type="NCBIfam" id="TIGR02666">
    <property type="entry name" value="moaA"/>
    <property type="match status" value="1"/>
</dbReference>
<keyword evidence="7 12" id="KW-0411">Iron-sulfur</keyword>
<dbReference type="InterPro" id="IPR006638">
    <property type="entry name" value="Elp3/MiaA/NifB-like_rSAM"/>
</dbReference>
<keyword evidence="9 12" id="KW-0501">Molybdenum cofactor biosynthesis</keyword>
<evidence type="ECO:0000313" key="14">
    <source>
        <dbReference type="EMBL" id="NKN33721.1"/>
    </source>
</evidence>
<keyword evidence="6 12" id="KW-0408">Iron</keyword>
<dbReference type="CDD" id="cd01335">
    <property type="entry name" value="Radical_SAM"/>
    <property type="match status" value="1"/>
</dbReference>
<dbReference type="InterPro" id="IPR010505">
    <property type="entry name" value="MoaA_twitch"/>
</dbReference>
<gene>
    <name evidence="12 14" type="primary">moaA</name>
    <name evidence="14" type="ORF">HF203_10845</name>
</gene>
<dbReference type="InterPro" id="IPR013785">
    <property type="entry name" value="Aldolase_TIM"/>
</dbReference>
<dbReference type="PROSITE" id="PS01305">
    <property type="entry name" value="MOAA_NIFB_PQQE"/>
    <property type="match status" value="1"/>
</dbReference>
<dbReference type="Pfam" id="PF06463">
    <property type="entry name" value="Mob_synth_C"/>
    <property type="match status" value="1"/>
</dbReference>
<feature type="binding site" evidence="12">
    <location>
        <position position="41"/>
    </location>
    <ligand>
        <name>[4Fe-4S] cluster</name>
        <dbReference type="ChEBI" id="CHEBI:49883"/>
        <label>1</label>
        <note>4Fe-4S-S-AdoMet</note>
    </ligand>
</feature>
<keyword evidence="3 12" id="KW-0949">S-adenosyl-L-methionine</keyword>
<dbReference type="CDD" id="cd21117">
    <property type="entry name" value="Twitch_MoaA"/>
    <property type="match status" value="1"/>
</dbReference>
<dbReference type="EMBL" id="JAAXKX010000014">
    <property type="protein sequence ID" value="NKN33721.1"/>
    <property type="molecule type" value="Genomic_DNA"/>
</dbReference>
<keyword evidence="4 12" id="KW-0479">Metal-binding</keyword>
<dbReference type="PANTHER" id="PTHR22960">
    <property type="entry name" value="MOLYBDOPTERIN COFACTOR SYNTHESIS PROTEIN A"/>
    <property type="match status" value="1"/>
</dbReference>
<comment type="subunit">
    <text evidence="12">Monomer and homodimer.</text>
</comment>
<evidence type="ECO:0000256" key="1">
    <source>
        <dbReference type="ARBA" id="ARBA00012167"/>
    </source>
</evidence>
<dbReference type="SFLD" id="SFLDG01386">
    <property type="entry name" value="main_SPASM_domain-containing"/>
    <property type="match status" value="1"/>
</dbReference>
<dbReference type="SFLD" id="SFLDG01067">
    <property type="entry name" value="SPASM/twitch_domain_containing"/>
    <property type="match status" value="1"/>
</dbReference>
<organism evidence="14 15">
    <name type="scientific">Marichromatium bheemlicum</name>
    <dbReference type="NCBI Taxonomy" id="365339"/>
    <lineage>
        <taxon>Bacteria</taxon>
        <taxon>Pseudomonadati</taxon>
        <taxon>Pseudomonadota</taxon>
        <taxon>Gammaproteobacteria</taxon>
        <taxon>Chromatiales</taxon>
        <taxon>Chromatiaceae</taxon>
        <taxon>Marichromatium</taxon>
    </lineage>
</organism>
<feature type="binding site" evidence="12">
    <location>
        <position position="131"/>
    </location>
    <ligand>
        <name>S-adenosyl-L-methionine</name>
        <dbReference type="ChEBI" id="CHEBI:59789"/>
    </ligand>
</feature>
<feature type="binding site" evidence="12">
    <location>
        <begin position="271"/>
        <end position="273"/>
    </location>
    <ligand>
        <name>GTP</name>
        <dbReference type="ChEBI" id="CHEBI:37565"/>
    </ligand>
</feature>
<dbReference type="InterPro" id="IPR007197">
    <property type="entry name" value="rSAM"/>
</dbReference>
<evidence type="ECO:0000313" key="15">
    <source>
        <dbReference type="Proteomes" id="UP000740754"/>
    </source>
</evidence>
<feature type="domain" description="Radical SAM core" evidence="13">
    <location>
        <begin position="18"/>
        <end position="242"/>
    </location>
</feature>
<evidence type="ECO:0000256" key="9">
    <source>
        <dbReference type="ARBA" id="ARBA00023150"/>
    </source>
</evidence>
<dbReference type="HAMAP" id="MF_01225_B">
    <property type="entry name" value="MoaA_B"/>
    <property type="match status" value="1"/>
</dbReference>
<feature type="binding site" evidence="12">
    <location>
        <position position="27"/>
    </location>
    <ligand>
        <name>GTP</name>
        <dbReference type="ChEBI" id="CHEBI:37565"/>
    </ligand>
</feature>
<dbReference type="PANTHER" id="PTHR22960:SF0">
    <property type="entry name" value="MOLYBDENUM COFACTOR BIOSYNTHESIS PROTEIN 1"/>
    <property type="match status" value="1"/>
</dbReference>
<reference evidence="14 15" key="1">
    <citation type="submission" date="2020-04" db="EMBL/GenBank/DDBJ databases">
        <title>Draft Whole-Genome sequence of Marichromatium bheemlicum DSM 18632, type strain.</title>
        <authorList>
            <person name="Kyndt J.A."/>
            <person name="Meyer T.E."/>
        </authorList>
    </citation>
    <scope>NUCLEOTIDE SEQUENCE [LARGE SCALE GENOMIC DNA]</scope>
    <source>
        <strain evidence="14 15">DSM 18632</strain>
    </source>
</reference>
<dbReference type="InterPro" id="IPR050105">
    <property type="entry name" value="MoCo_biosynth_MoaA/MoaC"/>
</dbReference>
<comment type="catalytic activity">
    <reaction evidence="11 12">
        <text>GTP + AH2 + S-adenosyl-L-methionine = (8S)-3',8-cyclo-7,8-dihydroguanosine 5'-triphosphate + 5'-deoxyadenosine + L-methionine + A + H(+)</text>
        <dbReference type="Rhea" id="RHEA:49576"/>
        <dbReference type="ChEBI" id="CHEBI:13193"/>
        <dbReference type="ChEBI" id="CHEBI:15378"/>
        <dbReference type="ChEBI" id="CHEBI:17319"/>
        <dbReference type="ChEBI" id="CHEBI:17499"/>
        <dbReference type="ChEBI" id="CHEBI:37565"/>
        <dbReference type="ChEBI" id="CHEBI:57844"/>
        <dbReference type="ChEBI" id="CHEBI:59789"/>
        <dbReference type="ChEBI" id="CHEBI:131766"/>
        <dbReference type="EC" id="4.1.99.22"/>
    </reaction>
</comment>
<comment type="similarity">
    <text evidence="12">Belongs to the radical SAM superfamily. MoaA family.</text>
</comment>
<feature type="binding site" evidence="12">
    <location>
        <position position="283"/>
    </location>
    <ligand>
        <name>[4Fe-4S] cluster</name>
        <dbReference type="ChEBI" id="CHEBI:49883"/>
        <label>2</label>
        <note>4Fe-4S-substrate</note>
    </ligand>
</feature>
<dbReference type="Pfam" id="PF04055">
    <property type="entry name" value="Radical_SAM"/>
    <property type="match status" value="1"/>
</dbReference>
<evidence type="ECO:0000256" key="7">
    <source>
        <dbReference type="ARBA" id="ARBA00023014"/>
    </source>
</evidence>
<keyword evidence="8 12" id="KW-0342">GTP-binding</keyword>
<dbReference type="SUPFAM" id="SSF102114">
    <property type="entry name" value="Radical SAM enzymes"/>
    <property type="match status" value="1"/>
</dbReference>
<evidence type="ECO:0000256" key="11">
    <source>
        <dbReference type="ARBA" id="ARBA00048697"/>
    </source>
</evidence>